<sequence length="218" mass="24416">IKQNDGASPSFNGESQISPLRSSSTPLLNRLLGPDALRLRRWSLRRRQQQFVSSNRVDASFPPYGITLGEATGRWSDGRIVPDYLASFMGISQIPPILRATADFSHGANFAIADATVLGAPPESRQKKKQREKEQTKDHRVLSGAYASLRRCRSSFPSFPPPFFFFASSPTSLSLSDILFALEEETCWQWSSDQIQFSSWLSGVDVRLEWRDGLEVGF</sequence>
<accession>A0ABQ7X3K4</accession>
<dbReference type="Gene3D" id="3.40.50.1110">
    <property type="entry name" value="SGNH hydrolase"/>
    <property type="match status" value="1"/>
</dbReference>
<evidence type="ECO:0000256" key="2">
    <source>
        <dbReference type="ARBA" id="ARBA00022729"/>
    </source>
</evidence>
<dbReference type="EMBL" id="JAGKQM010002057">
    <property type="protein sequence ID" value="KAH0850486.1"/>
    <property type="molecule type" value="Genomic_DNA"/>
</dbReference>
<protein>
    <submittedName>
        <fullName evidence="4">Uncharacterized protein</fullName>
    </submittedName>
</protein>
<feature type="non-terminal residue" evidence="4">
    <location>
        <position position="1"/>
    </location>
</feature>
<dbReference type="PANTHER" id="PTHR45966:SF36">
    <property type="entry name" value="INACTIVE GDSL ESTERASE_LIPASE-LIKE PROTEIN 25"/>
    <property type="match status" value="1"/>
</dbReference>
<keyword evidence="5" id="KW-1185">Reference proteome</keyword>
<gene>
    <name evidence="4" type="ORF">HID58_091227</name>
</gene>
<reference evidence="4 5" key="1">
    <citation type="submission" date="2021-05" db="EMBL/GenBank/DDBJ databases">
        <title>Genome Assembly of Synthetic Allotetraploid Brassica napus Reveals Homoeologous Exchanges between Subgenomes.</title>
        <authorList>
            <person name="Davis J.T."/>
        </authorList>
    </citation>
    <scope>NUCLEOTIDE SEQUENCE [LARGE SCALE GENOMIC DNA]</scope>
    <source>
        <strain evidence="5">cv. Da-Ae</strain>
        <tissue evidence="4">Seedling</tissue>
    </source>
</reference>
<dbReference type="PANTHER" id="PTHR45966">
    <property type="entry name" value="GDSL-LIKE LIPASE/ACYLHYDROLASE"/>
    <property type="match status" value="1"/>
</dbReference>
<organism evidence="4 5">
    <name type="scientific">Brassica napus</name>
    <name type="common">Rape</name>
    <dbReference type="NCBI Taxonomy" id="3708"/>
    <lineage>
        <taxon>Eukaryota</taxon>
        <taxon>Viridiplantae</taxon>
        <taxon>Streptophyta</taxon>
        <taxon>Embryophyta</taxon>
        <taxon>Tracheophyta</taxon>
        <taxon>Spermatophyta</taxon>
        <taxon>Magnoliopsida</taxon>
        <taxon>eudicotyledons</taxon>
        <taxon>Gunneridae</taxon>
        <taxon>Pentapetalae</taxon>
        <taxon>rosids</taxon>
        <taxon>malvids</taxon>
        <taxon>Brassicales</taxon>
        <taxon>Brassicaceae</taxon>
        <taxon>Brassiceae</taxon>
        <taxon>Brassica</taxon>
    </lineage>
</organism>
<evidence type="ECO:0000256" key="3">
    <source>
        <dbReference type="SAM" id="MobiDB-lite"/>
    </source>
</evidence>
<comment type="similarity">
    <text evidence="1">Belongs to the 'GDSL' lipolytic enzyme family.</text>
</comment>
<feature type="region of interest" description="Disordered" evidence="3">
    <location>
        <begin position="1"/>
        <end position="22"/>
    </location>
</feature>
<comment type="caution">
    <text evidence="4">The sequence shown here is derived from an EMBL/GenBank/DDBJ whole genome shotgun (WGS) entry which is preliminary data.</text>
</comment>
<evidence type="ECO:0000313" key="5">
    <source>
        <dbReference type="Proteomes" id="UP000824890"/>
    </source>
</evidence>
<proteinExistence type="inferred from homology"/>
<dbReference type="InterPro" id="IPR001087">
    <property type="entry name" value="GDSL"/>
</dbReference>
<dbReference type="InterPro" id="IPR036514">
    <property type="entry name" value="SGNH_hydro_sf"/>
</dbReference>
<dbReference type="Proteomes" id="UP000824890">
    <property type="component" value="Unassembled WGS sequence"/>
</dbReference>
<dbReference type="InterPro" id="IPR044552">
    <property type="entry name" value="GLIP1-5/GLL25"/>
</dbReference>
<name>A0ABQ7X3K4_BRANA</name>
<keyword evidence="2" id="KW-0732">Signal</keyword>
<dbReference type="Pfam" id="PF00657">
    <property type="entry name" value="Lipase_GDSL"/>
    <property type="match status" value="1"/>
</dbReference>
<evidence type="ECO:0000313" key="4">
    <source>
        <dbReference type="EMBL" id="KAH0850486.1"/>
    </source>
</evidence>
<evidence type="ECO:0000256" key="1">
    <source>
        <dbReference type="ARBA" id="ARBA00008668"/>
    </source>
</evidence>